<accession>A0A0C3ANF8</accession>
<evidence type="ECO:0000259" key="5">
    <source>
        <dbReference type="PROSITE" id="PS50865"/>
    </source>
</evidence>
<reference evidence="6 7" key="1">
    <citation type="submission" date="2014-04" db="EMBL/GenBank/DDBJ databases">
        <authorList>
            <consortium name="DOE Joint Genome Institute"/>
            <person name="Kuo A."/>
            <person name="Tarkka M."/>
            <person name="Buscot F."/>
            <person name="Kohler A."/>
            <person name="Nagy L.G."/>
            <person name="Floudas D."/>
            <person name="Copeland A."/>
            <person name="Barry K.W."/>
            <person name="Cichocki N."/>
            <person name="Veneault-Fourrey C."/>
            <person name="LaButti K."/>
            <person name="Lindquist E.A."/>
            <person name="Lipzen A."/>
            <person name="Lundell T."/>
            <person name="Morin E."/>
            <person name="Murat C."/>
            <person name="Sun H."/>
            <person name="Tunlid A."/>
            <person name="Henrissat B."/>
            <person name="Grigoriev I.V."/>
            <person name="Hibbett D.S."/>
            <person name="Martin F."/>
            <person name="Nordberg H.P."/>
            <person name="Cantor M.N."/>
            <person name="Hua S.X."/>
        </authorList>
    </citation>
    <scope>NUCLEOTIDE SEQUENCE [LARGE SCALE GENOMIC DNA]</scope>
    <source>
        <strain evidence="6 7">F 1598</strain>
    </source>
</reference>
<dbReference type="HOGENOM" id="CLU_524837_0_0_1"/>
<keyword evidence="1" id="KW-0479">Metal-binding</keyword>
<evidence type="ECO:0000256" key="1">
    <source>
        <dbReference type="ARBA" id="ARBA00022723"/>
    </source>
</evidence>
<organism evidence="6 7">
    <name type="scientific">Piloderma croceum (strain F 1598)</name>
    <dbReference type="NCBI Taxonomy" id="765440"/>
    <lineage>
        <taxon>Eukaryota</taxon>
        <taxon>Fungi</taxon>
        <taxon>Dikarya</taxon>
        <taxon>Basidiomycota</taxon>
        <taxon>Agaricomycotina</taxon>
        <taxon>Agaricomycetes</taxon>
        <taxon>Agaricomycetidae</taxon>
        <taxon>Atheliales</taxon>
        <taxon>Atheliaceae</taxon>
        <taxon>Piloderma</taxon>
    </lineage>
</organism>
<evidence type="ECO:0000313" key="7">
    <source>
        <dbReference type="Proteomes" id="UP000054166"/>
    </source>
</evidence>
<dbReference type="SUPFAM" id="SSF144232">
    <property type="entry name" value="HIT/MYND zinc finger-like"/>
    <property type="match status" value="1"/>
</dbReference>
<evidence type="ECO:0000313" key="6">
    <source>
        <dbReference type="EMBL" id="KIM75443.1"/>
    </source>
</evidence>
<keyword evidence="2 4" id="KW-0863">Zinc-finger</keyword>
<protein>
    <recommendedName>
        <fullName evidence="5">MYND-type domain-containing protein</fullName>
    </recommendedName>
</protein>
<name>A0A0C3ANF8_PILCF</name>
<reference evidence="7" key="2">
    <citation type="submission" date="2015-01" db="EMBL/GenBank/DDBJ databases">
        <title>Evolutionary Origins and Diversification of the Mycorrhizal Mutualists.</title>
        <authorList>
            <consortium name="DOE Joint Genome Institute"/>
            <consortium name="Mycorrhizal Genomics Consortium"/>
            <person name="Kohler A."/>
            <person name="Kuo A."/>
            <person name="Nagy L.G."/>
            <person name="Floudas D."/>
            <person name="Copeland A."/>
            <person name="Barry K.W."/>
            <person name="Cichocki N."/>
            <person name="Veneault-Fourrey C."/>
            <person name="LaButti K."/>
            <person name="Lindquist E.A."/>
            <person name="Lipzen A."/>
            <person name="Lundell T."/>
            <person name="Morin E."/>
            <person name="Murat C."/>
            <person name="Riley R."/>
            <person name="Ohm R."/>
            <person name="Sun H."/>
            <person name="Tunlid A."/>
            <person name="Henrissat B."/>
            <person name="Grigoriev I.V."/>
            <person name="Hibbett D.S."/>
            <person name="Martin F."/>
        </authorList>
    </citation>
    <scope>NUCLEOTIDE SEQUENCE [LARGE SCALE GENOMIC DNA]</scope>
    <source>
        <strain evidence="7">F 1598</strain>
    </source>
</reference>
<keyword evidence="7" id="KW-1185">Reference proteome</keyword>
<evidence type="ECO:0000256" key="3">
    <source>
        <dbReference type="ARBA" id="ARBA00022833"/>
    </source>
</evidence>
<dbReference type="OrthoDB" id="10257049at2759"/>
<dbReference type="Gene3D" id="6.10.140.2220">
    <property type="match status" value="1"/>
</dbReference>
<sequence length="520" mass="59133">MDELLKNIDMGALRKMNDASEAASRQRSNPKAPIREQVTARLALAYSGTAMQAFTKALQGPGFQSAPLLTPPIANGMTETIQKLRDILMKHQAPSEAEYKQVPNLLRRIRYILRVYYDAVITKKKTQEFKFCDIQDISDVGLKLHEVGVFLQLSTARLGALLKSAPDLETFVLDDPIDIGKWRLNAEAVKQAVKADIEASDDDRERYMNLEDSAGNDCAAFQMAFFIGDILVAFLLNPSQHEVDKLRANRAMQRLVEISTLPLYRFALGDPLTDSMRPVYWTPKVLVRFAHAGGLPALIGDWAEATGKDGICQQTMNRLPNKAWDNQTEASLLGVMRELINKAERDGDDIVTTPIFVNIMHQIYSRYGLDPFERASTLSDSMILFYFIHSRLSKKPQKFQSAQDWIPLLQKYRNVPRTTRKRHGWIILSLSGRWDCLDMYGCAYPQCPELAALQELKQRRVRGKRDPVSEDRLYRWGAASKVCVRCRHVSYCAQPCQRADWPNHKRTCKAEAAQNKHEEI</sequence>
<dbReference type="GO" id="GO:0008270">
    <property type="term" value="F:zinc ion binding"/>
    <property type="evidence" value="ECO:0007669"/>
    <property type="project" value="UniProtKB-KW"/>
</dbReference>
<keyword evidence="3" id="KW-0862">Zinc</keyword>
<proteinExistence type="predicted"/>
<dbReference type="EMBL" id="KN833046">
    <property type="protein sequence ID" value="KIM75443.1"/>
    <property type="molecule type" value="Genomic_DNA"/>
</dbReference>
<dbReference type="InParanoid" id="A0A0C3ANF8"/>
<dbReference type="PROSITE" id="PS50865">
    <property type="entry name" value="ZF_MYND_2"/>
    <property type="match status" value="1"/>
</dbReference>
<feature type="domain" description="MYND-type" evidence="5">
    <location>
        <begin position="478"/>
        <end position="508"/>
    </location>
</feature>
<dbReference type="AlphaFoldDB" id="A0A0C3ANF8"/>
<dbReference type="Pfam" id="PF01753">
    <property type="entry name" value="zf-MYND"/>
    <property type="match status" value="1"/>
</dbReference>
<evidence type="ECO:0000256" key="4">
    <source>
        <dbReference type="PROSITE-ProRule" id="PRU00134"/>
    </source>
</evidence>
<evidence type="ECO:0000256" key="2">
    <source>
        <dbReference type="ARBA" id="ARBA00022771"/>
    </source>
</evidence>
<gene>
    <name evidence="6" type="ORF">PILCRDRAFT_827150</name>
</gene>
<dbReference type="InterPro" id="IPR002893">
    <property type="entry name" value="Znf_MYND"/>
</dbReference>
<dbReference type="Proteomes" id="UP000054166">
    <property type="component" value="Unassembled WGS sequence"/>
</dbReference>